<organism evidence="1 2">
    <name type="scientific">Petralouisia muris</name>
    <dbReference type="NCBI Taxonomy" id="3032872"/>
    <lineage>
        <taxon>Bacteria</taxon>
        <taxon>Bacillati</taxon>
        <taxon>Bacillota</taxon>
        <taxon>Clostridia</taxon>
        <taxon>Lachnospirales</taxon>
        <taxon>Lachnospiraceae</taxon>
        <taxon>Petralouisia</taxon>
    </lineage>
</organism>
<dbReference type="EMBL" id="SRYA01000010">
    <property type="protein sequence ID" value="TGY97065.1"/>
    <property type="molecule type" value="Genomic_DNA"/>
</dbReference>
<protein>
    <submittedName>
        <fullName evidence="1">ABC transporter permease</fullName>
    </submittedName>
</protein>
<keyword evidence="2" id="KW-1185">Reference proteome</keyword>
<name>A0AC61RYU2_9FIRM</name>
<sequence length="324" mass="35070">MKKFIFQAVRMVTLLIAISILSFLMMAKSPVDPLTAYIGTNSTISEEAKEEIAEYWGLNEPPLERFLAWAGNTLRGDFGESIVYKQPVLTVIKERFRYSLALMLIAWLSSGILGFLLGIGAAVCKDSVLDKTLKMVCLTFQSAPTFWVGLLMLSIFAVNLGWFPIGLAAPMGKVASEVTVGERIHHLVLPSVTLSILGIGKITLYTRQKLLEILGSEFILYARARGESVWQIVKGHGIKNIAIPAITVQFASFSELFGGIALAETVFSYPGIGSAVTAAGLGGDVPLLLGIAIFSAIFVFAGNLIANILYGIVDPRIREGVSHE</sequence>
<gene>
    <name evidence="1" type="ORF">E5329_06290</name>
</gene>
<evidence type="ECO:0000313" key="1">
    <source>
        <dbReference type="EMBL" id="TGY97065.1"/>
    </source>
</evidence>
<dbReference type="Proteomes" id="UP000304953">
    <property type="component" value="Unassembled WGS sequence"/>
</dbReference>
<proteinExistence type="predicted"/>
<reference evidence="1" key="1">
    <citation type="submission" date="2019-04" db="EMBL/GenBank/DDBJ databases">
        <title>Microbes associate with the intestines of laboratory mice.</title>
        <authorList>
            <person name="Navarre W."/>
            <person name="Wong E."/>
            <person name="Huang K."/>
            <person name="Tropini C."/>
            <person name="Ng K."/>
            <person name="Yu B."/>
        </authorList>
    </citation>
    <scope>NUCLEOTIDE SEQUENCE</scope>
    <source>
        <strain evidence="1">NM01_1-7b</strain>
    </source>
</reference>
<evidence type="ECO:0000313" key="2">
    <source>
        <dbReference type="Proteomes" id="UP000304953"/>
    </source>
</evidence>
<comment type="caution">
    <text evidence="1">The sequence shown here is derived from an EMBL/GenBank/DDBJ whole genome shotgun (WGS) entry which is preliminary data.</text>
</comment>
<accession>A0AC61RYU2</accession>